<dbReference type="InterPro" id="IPR011322">
    <property type="entry name" value="N-reg_PII-like_a/b"/>
</dbReference>
<dbReference type="RefSeq" id="WP_377087498.1">
    <property type="nucleotide sequence ID" value="NZ_JBHSJL010000014.1"/>
</dbReference>
<evidence type="ECO:0000313" key="1">
    <source>
        <dbReference type="EMBL" id="MFD2159890.1"/>
    </source>
</evidence>
<accession>A0ABW4ZDA0</accession>
<evidence type="ECO:0000313" key="2">
    <source>
        <dbReference type="Proteomes" id="UP001597389"/>
    </source>
</evidence>
<proteinExistence type="predicted"/>
<protein>
    <submittedName>
        <fullName evidence="1">P-II family nitrogen regulator</fullName>
    </submittedName>
</protein>
<reference evidence="2" key="1">
    <citation type="journal article" date="2019" name="Int. J. Syst. Evol. Microbiol.">
        <title>The Global Catalogue of Microorganisms (GCM) 10K type strain sequencing project: providing services to taxonomists for standard genome sequencing and annotation.</title>
        <authorList>
            <consortium name="The Broad Institute Genomics Platform"/>
            <consortium name="The Broad Institute Genome Sequencing Center for Infectious Disease"/>
            <person name="Wu L."/>
            <person name="Ma J."/>
        </authorList>
    </citation>
    <scope>NUCLEOTIDE SEQUENCE [LARGE SCALE GENOMIC DNA]</scope>
    <source>
        <strain evidence="2">CCUG 57942</strain>
    </source>
</reference>
<name>A0ABW4ZDA0_9BACT</name>
<dbReference type="InterPro" id="IPR015867">
    <property type="entry name" value="N-reg_PII/ATP_PRibTrfase_C"/>
</dbReference>
<gene>
    <name evidence="1" type="ORF">ACFSW8_13360</name>
</gene>
<comment type="caution">
    <text evidence="1">The sequence shown here is derived from an EMBL/GenBank/DDBJ whole genome shotgun (WGS) entry which is preliminary data.</text>
</comment>
<dbReference type="Gene3D" id="3.30.70.120">
    <property type="match status" value="1"/>
</dbReference>
<keyword evidence="2" id="KW-1185">Reference proteome</keyword>
<sequence length="106" mass="11734">MNVPMKKVTIVAERLLKEPILKLIKQHGSTGYTLIACEGEGSRGVHASDWEGRNIQVETIVSPDNADAILDAVCDGFTDHYAVIAYHSDVIVRRKNKFQAPKNDSQ</sequence>
<dbReference type="Proteomes" id="UP001597389">
    <property type="component" value="Unassembled WGS sequence"/>
</dbReference>
<dbReference type="SUPFAM" id="SSF54913">
    <property type="entry name" value="GlnB-like"/>
    <property type="match status" value="1"/>
</dbReference>
<dbReference type="InterPro" id="IPR002187">
    <property type="entry name" value="N-reg_PII"/>
</dbReference>
<organism evidence="1 2">
    <name type="scientific">Rubritalea tangerina</name>
    <dbReference type="NCBI Taxonomy" id="430798"/>
    <lineage>
        <taxon>Bacteria</taxon>
        <taxon>Pseudomonadati</taxon>
        <taxon>Verrucomicrobiota</taxon>
        <taxon>Verrucomicrobiia</taxon>
        <taxon>Verrucomicrobiales</taxon>
        <taxon>Rubritaleaceae</taxon>
        <taxon>Rubritalea</taxon>
    </lineage>
</organism>
<dbReference type="EMBL" id="JBHUJB010000056">
    <property type="protein sequence ID" value="MFD2159890.1"/>
    <property type="molecule type" value="Genomic_DNA"/>
</dbReference>
<dbReference type="Pfam" id="PF00543">
    <property type="entry name" value="P-II"/>
    <property type="match status" value="1"/>
</dbReference>